<accession>A0A5J5ARP5</accession>
<evidence type="ECO:0000313" key="2">
    <source>
        <dbReference type="Proteomes" id="UP000325577"/>
    </source>
</evidence>
<proteinExistence type="predicted"/>
<reference evidence="1 2" key="1">
    <citation type="submission" date="2019-09" db="EMBL/GenBank/DDBJ databases">
        <title>A chromosome-level genome assembly of the Chinese tupelo Nyssa sinensis.</title>
        <authorList>
            <person name="Yang X."/>
            <person name="Kang M."/>
            <person name="Yang Y."/>
            <person name="Xiong H."/>
            <person name="Wang M."/>
            <person name="Zhang Z."/>
            <person name="Wang Z."/>
            <person name="Wu H."/>
            <person name="Ma T."/>
            <person name="Liu J."/>
            <person name="Xi Z."/>
        </authorList>
    </citation>
    <scope>NUCLEOTIDE SEQUENCE [LARGE SCALE GENOMIC DNA]</scope>
    <source>
        <strain evidence="1">J267</strain>
        <tissue evidence="1">Leaf</tissue>
    </source>
</reference>
<dbReference type="PANTHER" id="PTHR33781">
    <property type="entry name" value="PROTEIN PHYTOCHROME KINASE SUBSTRATE 1-RELATED"/>
    <property type="match status" value="1"/>
</dbReference>
<dbReference type="OrthoDB" id="1916150at2759"/>
<evidence type="ECO:0000313" key="1">
    <source>
        <dbReference type="EMBL" id="KAA8532984.1"/>
    </source>
</evidence>
<dbReference type="InterPro" id="IPR039615">
    <property type="entry name" value="PKS"/>
</dbReference>
<keyword evidence="2" id="KW-1185">Reference proteome</keyword>
<protein>
    <submittedName>
        <fullName evidence="1">Uncharacterized protein</fullName>
    </submittedName>
</protein>
<dbReference type="GO" id="GO:0009638">
    <property type="term" value="P:phototropism"/>
    <property type="evidence" value="ECO:0007669"/>
    <property type="project" value="InterPro"/>
</dbReference>
<organism evidence="1 2">
    <name type="scientific">Nyssa sinensis</name>
    <dbReference type="NCBI Taxonomy" id="561372"/>
    <lineage>
        <taxon>Eukaryota</taxon>
        <taxon>Viridiplantae</taxon>
        <taxon>Streptophyta</taxon>
        <taxon>Embryophyta</taxon>
        <taxon>Tracheophyta</taxon>
        <taxon>Spermatophyta</taxon>
        <taxon>Magnoliopsida</taxon>
        <taxon>eudicotyledons</taxon>
        <taxon>Gunneridae</taxon>
        <taxon>Pentapetalae</taxon>
        <taxon>asterids</taxon>
        <taxon>Cornales</taxon>
        <taxon>Nyssaceae</taxon>
        <taxon>Nyssa</taxon>
    </lineage>
</organism>
<dbReference type="PANTHER" id="PTHR33781:SF4">
    <property type="entry name" value="PROTEIN PHYTOCHROME KINASE SUBSTRATE 1"/>
    <property type="match status" value="1"/>
</dbReference>
<gene>
    <name evidence="1" type="ORF">F0562_032899</name>
</gene>
<name>A0A5J5ARP5_9ASTE</name>
<sequence>MHFQEEEEDDKPRKLLEAFGSPILEKGKKTLSMLIWEETEIPERSDRMFNDTGSDASSDLFEIDSFKSNANPFLASDGMSCYAPSEASIEWSVVTASAADFSATSDSEELRAAATTTNPNKKVPTAKTMPAGEIQKWRPSLLGCKSYKAVRVAGDAYRTSEKAIPETRRHPRSDFFAPLTRFRAETELTGFDSRTGNMSLMQNLCRNHTLHVLHVLCTFITSNSVTLKNSLVRTVLNHHGQPSTHSHTNDLDQKKVQEKRLSMPQESAQKNPARATQALGFFSYVAASSHAQDPSRQL</sequence>
<dbReference type="Proteomes" id="UP000325577">
    <property type="component" value="Linkage Group LG19"/>
</dbReference>
<dbReference type="AlphaFoldDB" id="A0A5J5ARP5"/>
<dbReference type="EMBL" id="CM018042">
    <property type="protein sequence ID" value="KAA8532984.1"/>
    <property type="molecule type" value="Genomic_DNA"/>
</dbReference>